<accession>A0ABW2WV63</accession>
<reference evidence="2" key="1">
    <citation type="journal article" date="2019" name="Int. J. Syst. Evol. Microbiol.">
        <title>The Global Catalogue of Microorganisms (GCM) 10K type strain sequencing project: providing services to taxonomists for standard genome sequencing and annotation.</title>
        <authorList>
            <consortium name="The Broad Institute Genomics Platform"/>
            <consortium name="The Broad Institute Genome Sequencing Center for Infectious Disease"/>
            <person name="Wu L."/>
            <person name="Ma J."/>
        </authorList>
    </citation>
    <scope>NUCLEOTIDE SEQUENCE [LARGE SCALE GENOMIC DNA]</scope>
    <source>
        <strain evidence="2">JCM 12607</strain>
    </source>
</reference>
<protein>
    <submittedName>
        <fullName evidence="1">Uncharacterized protein</fullName>
    </submittedName>
</protein>
<sequence>MNEEPLNGSQQSSYQDTLDQLLNSLDLNRTTVDAIEKGLSKSKKES</sequence>
<evidence type="ECO:0000313" key="1">
    <source>
        <dbReference type="EMBL" id="MFD0625327.1"/>
    </source>
</evidence>
<proteinExistence type="predicted"/>
<comment type="caution">
    <text evidence="1">The sequence shown here is derived from an EMBL/GenBank/DDBJ whole genome shotgun (WGS) entry which is preliminary data.</text>
</comment>
<evidence type="ECO:0000313" key="2">
    <source>
        <dbReference type="Proteomes" id="UP001596915"/>
    </source>
</evidence>
<name>A0ABW2WV63_9ACTN</name>
<organism evidence="1 2">
    <name type="scientific">Streptomyces sanglieri</name>
    <dbReference type="NCBI Taxonomy" id="193460"/>
    <lineage>
        <taxon>Bacteria</taxon>
        <taxon>Bacillati</taxon>
        <taxon>Actinomycetota</taxon>
        <taxon>Actinomycetes</taxon>
        <taxon>Kitasatosporales</taxon>
        <taxon>Streptomycetaceae</taxon>
        <taxon>Streptomyces</taxon>
    </lineage>
</organism>
<dbReference type="EMBL" id="JBHTGL010000008">
    <property type="protein sequence ID" value="MFD0625327.1"/>
    <property type="molecule type" value="Genomic_DNA"/>
</dbReference>
<gene>
    <name evidence="1" type="ORF">ACFQ2K_23845</name>
</gene>
<dbReference type="Proteomes" id="UP001596915">
    <property type="component" value="Unassembled WGS sequence"/>
</dbReference>
<keyword evidence="2" id="KW-1185">Reference proteome</keyword>